<protein>
    <submittedName>
        <fullName evidence="3">Uncharacterized protein</fullName>
    </submittedName>
</protein>
<dbReference type="RefSeq" id="WP_265047339.1">
    <property type="nucleotide sequence ID" value="NZ_CP100390.1"/>
</dbReference>
<dbReference type="InterPro" id="IPR046703">
    <property type="entry name" value="DUF6776"/>
</dbReference>
<dbReference type="EMBL" id="CP100390">
    <property type="protein sequence ID" value="UZE95856.1"/>
    <property type="molecule type" value="Genomic_DNA"/>
</dbReference>
<evidence type="ECO:0000313" key="4">
    <source>
        <dbReference type="Proteomes" id="UP001163739"/>
    </source>
</evidence>
<sequence length="248" mass="27984">MSLRSKEKLVVVPHRPGKRARQTVFFIVSSVAIAVVGFVAGESRLTVQYNEVAEERDSLLQELQQLSESDRRYRQEIANLERGRAIDTQANQSVKLTIKGLEQEVSQLKADVSFYKNILAPADNTKGLQVQKLEIHGTSDSNRHAYKVVLTQVANNKRYIEGVVAVNFIGSKGGQKEILPLRDISDVKELGIKFKFRYFQDIAGELILPDNFTPEKVQIVAQARGKKNTRVEQTFDWKSQEVIDNVGQ</sequence>
<organism evidence="3 4">
    <name type="scientific">Alkalimarinus alittae</name>
    <dbReference type="NCBI Taxonomy" id="2961619"/>
    <lineage>
        <taxon>Bacteria</taxon>
        <taxon>Pseudomonadati</taxon>
        <taxon>Pseudomonadota</taxon>
        <taxon>Gammaproteobacteria</taxon>
        <taxon>Alteromonadales</taxon>
        <taxon>Alteromonadaceae</taxon>
        <taxon>Alkalimarinus</taxon>
    </lineage>
</organism>
<gene>
    <name evidence="3" type="ORF">NKI27_17690</name>
</gene>
<name>A0ABY6N178_9ALTE</name>
<keyword evidence="2" id="KW-0472">Membrane</keyword>
<feature type="transmembrane region" description="Helical" evidence="2">
    <location>
        <begin position="23"/>
        <end position="41"/>
    </location>
</feature>
<keyword evidence="2" id="KW-0812">Transmembrane</keyword>
<feature type="coiled-coil region" evidence="1">
    <location>
        <begin position="49"/>
        <end position="118"/>
    </location>
</feature>
<reference evidence="3" key="1">
    <citation type="submission" date="2022-06" db="EMBL/GenBank/DDBJ databases">
        <title>Alkalimarinus sp. nov., isolated from gut of a Alitta virens.</title>
        <authorList>
            <person name="Yang A.I."/>
            <person name="Shin N.-R."/>
        </authorList>
    </citation>
    <scope>NUCLEOTIDE SEQUENCE</scope>
    <source>
        <strain evidence="3">A2M4</strain>
    </source>
</reference>
<evidence type="ECO:0000313" key="3">
    <source>
        <dbReference type="EMBL" id="UZE95856.1"/>
    </source>
</evidence>
<dbReference type="Proteomes" id="UP001163739">
    <property type="component" value="Chromosome"/>
</dbReference>
<evidence type="ECO:0000256" key="2">
    <source>
        <dbReference type="SAM" id="Phobius"/>
    </source>
</evidence>
<keyword evidence="4" id="KW-1185">Reference proteome</keyword>
<keyword evidence="1" id="KW-0175">Coiled coil</keyword>
<proteinExistence type="predicted"/>
<evidence type="ECO:0000256" key="1">
    <source>
        <dbReference type="SAM" id="Coils"/>
    </source>
</evidence>
<accession>A0ABY6N178</accession>
<dbReference type="Pfam" id="PF20567">
    <property type="entry name" value="DUF6776"/>
    <property type="match status" value="1"/>
</dbReference>
<keyword evidence="2" id="KW-1133">Transmembrane helix</keyword>